<sequence length="498" mass="53409">MSERKNLRAGLLGLIMVLAIGGLTILANRNAPTPAPATPAAAQQPASVGLQSLAELNNSTPARRTLHIEDWRTSSGTRVLFVAAPELPMFDLRLTFAAGSSQDGEHPGLAVLTNAMLNEGVPGMDTDAIAQAFEDLGAQFSNGAYRDMAVVSLRSLTQATQREAALALFSQVIGQPSFPNEPLQRIKNQLLSSFEQYQHNPGKLASLALMATLYGDHPYAHPSEGTAQSIPPLRREQLQAFHRRAYSAGNAVIALVGDLSRSEAEAIAEQVSAALPAGPALPAVAAPNAPEASQQHIDYPSAQTHINLAQLGIPRNHPDWPALYLGNQIFGGGGFGSRLMEEIREKRGLTYGVYSAFSPMQVAGPFSISLQTRAEMTDGTLQLIREQLKQFLNEGPTAAELQRAKRELAGSFPLSTASNADIVGQLAAMAFYDLPLDQMERFMEQVQALSREQVREAMARHLDPQRLVVVTAGPQVAQQPLPEPGSSSESSNQPGRAH</sequence>
<dbReference type="PANTHER" id="PTHR11851">
    <property type="entry name" value="METALLOPROTEASE"/>
    <property type="match status" value="1"/>
</dbReference>
<evidence type="ECO:0000259" key="4">
    <source>
        <dbReference type="Pfam" id="PF05193"/>
    </source>
</evidence>
<dbReference type="InterPro" id="IPR011765">
    <property type="entry name" value="Pept_M16_N"/>
</dbReference>
<protein>
    <submittedName>
        <fullName evidence="5">Peptidase M16</fullName>
    </submittedName>
</protein>
<name>A0A2I0CM40_9PSED</name>
<dbReference type="SUPFAM" id="SSF63411">
    <property type="entry name" value="LuxS/MPP-like metallohydrolase"/>
    <property type="match status" value="2"/>
</dbReference>
<feature type="transmembrane region" description="Helical" evidence="2">
    <location>
        <begin position="7"/>
        <end position="27"/>
    </location>
</feature>
<keyword evidence="2" id="KW-0812">Transmembrane</keyword>
<keyword evidence="2" id="KW-0472">Membrane</keyword>
<evidence type="ECO:0000256" key="2">
    <source>
        <dbReference type="SAM" id="Phobius"/>
    </source>
</evidence>
<evidence type="ECO:0000256" key="1">
    <source>
        <dbReference type="SAM" id="MobiDB-lite"/>
    </source>
</evidence>
<organism evidence="5 6">
    <name type="scientific">Pseudomonas fluvialis</name>
    <dbReference type="NCBI Taxonomy" id="1793966"/>
    <lineage>
        <taxon>Bacteria</taxon>
        <taxon>Pseudomonadati</taxon>
        <taxon>Pseudomonadota</taxon>
        <taxon>Gammaproteobacteria</taxon>
        <taxon>Pseudomonadales</taxon>
        <taxon>Pseudomonadaceae</taxon>
        <taxon>Pseudomonas</taxon>
    </lineage>
</organism>
<dbReference type="InterPro" id="IPR050361">
    <property type="entry name" value="MPP/UQCRC_Complex"/>
</dbReference>
<dbReference type="Pfam" id="PF05193">
    <property type="entry name" value="Peptidase_M16_C"/>
    <property type="match status" value="1"/>
</dbReference>
<feature type="domain" description="Peptidase M16 N-terminal" evidence="3">
    <location>
        <begin position="85"/>
        <end position="225"/>
    </location>
</feature>
<feature type="region of interest" description="Disordered" evidence="1">
    <location>
        <begin position="472"/>
        <end position="498"/>
    </location>
</feature>
<keyword evidence="2" id="KW-1133">Transmembrane helix</keyword>
<accession>A0A2I0CM40</accession>
<reference evidence="6" key="1">
    <citation type="submission" date="2017-12" db="EMBL/GenBank/DDBJ databases">
        <authorList>
            <person name="Yu X.-Y."/>
        </authorList>
    </citation>
    <scope>NUCLEOTIDE SEQUENCE [LARGE SCALE GENOMIC DNA]</scope>
    <source>
        <strain evidence="6">ZYSR67-Z</strain>
    </source>
</reference>
<evidence type="ECO:0000259" key="3">
    <source>
        <dbReference type="Pfam" id="PF00675"/>
    </source>
</evidence>
<dbReference type="InterPro" id="IPR011249">
    <property type="entry name" value="Metalloenz_LuxS/M16"/>
</dbReference>
<evidence type="ECO:0000313" key="5">
    <source>
        <dbReference type="EMBL" id="PKF70229.1"/>
    </source>
</evidence>
<dbReference type="Proteomes" id="UP000242861">
    <property type="component" value="Unassembled WGS sequence"/>
</dbReference>
<dbReference type="Pfam" id="PF00675">
    <property type="entry name" value="Peptidase_M16"/>
    <property type="match status" value="1"/>
</dbReference>
<proteinExistence type="predicted"/>
<feature type="compositionally biased region" description="Low complexity" evidence="1">
    <location>
        <begin position="478"/>
        <end position="498"/>
    </location>
</feature>
<dbReference type="RefSeq" id="WP_101193994.1">
    <property type="nucleotide sequence ID" value="NZ_JAYRQC010000001.1"/>
</dbReference>
<feature type="domain" description="Peptidase M16 C-terminal" evidence="4">
    <location>
        <begin position="233"/>
        <end position="408"/>
    </location>
</feature>
<dbReference type="PANTHER" id="PTHR11851:SF224">
    <property type="entry name" value="PROCESSING PROTEASE"/>
    <property type="match status" value="1"/>
</dbReference>
<dbReference type="Gene3D" id="3.30.830.10">
    <property type="entry name" value="Metalloenzyme, LuxS/M16 peptidase-like"/>
    <property type="match status" value="2"/>
</dbReference>
<dbReference type="GO" id="GO:0046872">
    <property type="term" value="F:metal ion binding"/>
    <property type="evidence" value="ECO:0007669"/>
    <property type="project" value="InterPro"/>
</dbReference>
<comment type="caution">
    <text evidence="5">The sequence shown here is derived from an EMBL/GenBank/DDBJ whole genome shotgun (WGS) entry which is preliminary data.</text>
</comment>
<dbReference type="InterPro" id="IPR007863">
    <property type="entry name" value="Peptidase_M16_C"/>
</dbReference>
<dbReference type="AlphaFoldDB" id="A0A2I0CM40"/>
<gene>
    <name evidence="5" type="ORF">CW360_13055</name>
</gene>
<evidence type="ECO:0000313" key="6">
    <source>
        <dbReference type="Proteomes" id="UP000242861"/>
    </source>
</evidence>
<dbReference type="EMBL" id="PIYS01000027">
    <property type="protein sequence ID" value="PKF70229.1"/>
    <property type="molecule type" value="Genomic_DNA"/>
</dbReference>